<proteinExistence type="predicted"/>
<sequence length="75" mass="8318">MNQLIQTWELASGQPVSPPSSAHRVAFARVGSFACRFILDEPGASATCCGAPTDGKSWCRYHQRIVFEPKKPRLR</sequence>
<dbReference type="Proteomes" id="UP000190135">
    <property type="component" value="Unassembled WGS sequence"/>
</dbReference>
<evidence type="ECO:0008006" key="3">
    <source>
        <dbReference type="Google" id="ProtNLM"/>
    </source>
</evidence>
<evidence type="ECO:0000313" key="2">
    <source>
        <dbReference type="Proteomes" id="UP000190135"/>
    </source>
</evidence>
<organism evidence="1 2">
    <name type="scientific">Consotaella salsifontis</name>
    <dbReference type="NCBI Taxonomy" id="1365950"/>
    <lineage>
        <taxon>Bacteria</taxon>
        <taxon>Pseudomonadati</taxon>
        <taxon>Pseudomonadota</taxon>
        <taxon>Alphaproteobacteria</taxon>
        <taxon>Hyphomicrobiales</taxon>
        <taxon>Aurantimonadaceae</taxon>
        <taxon>Consotaella</taxon>
    </lineage>
</organism>
<dbReference type="OrthoDB" id="8377594at2"/>
<name>A0A1T4SYV3_9HYPH</name>
<reference evidence="1 2" key="1">
    <citation type="submission" date="2017-02" db="EMBL/GenBank/DDBJ databases">
        <authorList>
            <person name="Peterson S.W."/>
        </authorList>
    </citation>
    <scope>NUCLEOTIDE SEQUENCE [LARGE SCALE GENOMIC DNA]</scope>
    <source>
        <strain evidence="1 2">USBA 369</strain>
    </source>
</reference>
<protein>
    <recommendedName>
        <fullName evidence="3">GcrA cell cycle regulator</fullName>
    </recommendedName>
</protein>
<dbReference type="RefSeq" id="WP_078709822.1">
    <property type="nucleotide sequence ID" value="NZ_FUXL01000016.1"/>
</dbReference>
<dbReference type="STRING" id="1365950.SAMN05428963_11614"/>
<dbReference type="AlphaFoldDB" id="A0A1T4SYV3"/>
<keyword evidence="2" id="KW-1185">Reference proteome</keyword>
<evidence type="ECO:0000313" key="1">
    <source>
        <dbReference type="EMBL" id="SKA33410.1"/>
    </source>
</evidence>
<dbReference type="EMBL" id="FUXL01000016">
    <property type="protein sequence ID" value="SKA33410.1"/>
    <property type="molecule type" value="Genomic_DNA"/>
</dbReference>
<accession>A0A1T4SYV3</accession>
<gene>
    <name evidence="1" type="ORF">SAMN05428963_11614</name>
</gene>